<feature type="domain" description="Bacterial bifunctional deaminase-reductase C-terminal" evidence="1">
    <location>
        <begin position="9"/>
        <end position="168"/>
    </location>
</feature>
<comment type="caution">
    <text evidence="2">The sequence shown here is derived from an EMBL/GenBank/DDBJ whole genome shotgun (WGS) entry which is preliminary data.</text>
</comment>
<keyword evidence="3" id="KW-1185">Reference proteome</keyword>
<evidence type="ECO:0000313" key="2">
    <source>
        <dbReference type="EMBL" id="MEI4271529.1"/>
    </source>
</evidence>
<dbReference type="RefSeq" id="WP_336403666.1">
    <property type="nucleotide sequence ID" value="NZ_JBAPLU010000005.1"/>
</dbReference>
<proteinExistence type="predicted"/>
<dbReference type="SUPFAM" id="SSF53597">
    <property type="entry name" value="Dihydrofolate reductase-like"/>
    <property type="match status" value="1"/>
</dbReference>
<dbReference type="Gene3D" id="3.40.430.10">
    <property type="entry name" value="Dihydrofolate Reductase, subunit A"/>
    <property type="match status" value="1"/>
</dbReference>
<accession>A0ABU8DRP9</accession>
<dbReference type="Proteomes" id="UP001361570">
    <property type="component" value="Unassembled WGS sequence"/>
</dbReference>
<dbReference type="InterPro" id="IPR024072">
    <property type="entry name" value="DHFR-like_dom_sf"/>
</dbReference>
<gene>
    <name evidence="2" type="ORF">TEK04_07315</name>
</gene>
<dbReference type="PANTHER" id="PTHR38011">
    <property type="entry name" value="DIHYDROFOLATE REDUCTASE FAMILY PROTEIN (AFU_ORTHOLOGUE AFUA_8G06820)"/>
    <property type="match status" value="1"/>
</dbReference>
<dbReference type="Pfam" id="PF01872">
    <property type="entry name" value="RibD_C"/>
    <property type="match status" value="1"/>
</dbReference>
<dbReference type="InterPro" id="IPR050765">
    <property type="entry name" value="Riboflavin_Biosynth_HTPR"/>
</dbReference>
<sequence>MTFTGHVFLGLSVDGFIARLDDGLDFLEVTDGSGSPGDAGFTDFVSSVDALLMGSGTYRVIAPHAEWPYQGRPVHVVSSTLDPDDHPRITVHRTLDEAVAALDAAGHDRVYVDGGQTVRSVLARGRVQTLTLSRVPVLVGEGHTLFGPLPADVHLEHVSTEVLGGGMVQTTYRVLGAAGGVAR</sequence>
<name>A0ABU8DRP9_9ACTN</name>
<evidence type="ECO:0000313" key="3">
    <source>
        <dbReference type="Proteomes" id="UP001361570"/>
    </source>
</evidence>
<evidence type="ECO:0000259" key="1">
    <source>
        <dbReference type="Pfam" id="PF01872"/>
    </source>
</evidence>
<dbReference type="PANTHER" id="PTHR38011:SF11">
    <property type="entry name" value="2,5-DIAMINO-6-RIBOSYLAMINO-4(3H)-PYRIMIDINONE 5'-PHOSPHATE REDUCTASE"/>
    <property type="match status" value="1"/>
</dbReference>
<dbReference type="EMBL" id="JBAPLU010000005">
    <property type="protein sequence ID" value="MEI4271529.1"/>
    <property type="molecule type" value="Genomic_DNA"/>
</dbReference>
<organism evidence="2 3">
    <name type="scientific">Klenkia sesuvii</name>
    <dbReference type="NCBI Taxonomy" id="3103137"/>
    <lineage>
        <taxon>Bacteria</taxon>
        <taxon>Bacillati</taxon>
        <taxon>Actinomycetota</taxon>
        <taxon>Actinomycetes</taxon>
        <taxon>Geodermatophilales</taxon>
        <taxon>Geodermatophilaceae</taxon>
        <taxon>Klenkia</taxon>
    </lineage>
</organism>
<dbReference type="InterPro" id="IPR002734">
    <property type="entry name" value="RibDG_C"/>
</dbReference>
<reference evidence="2 3" key="1">
    <citation type="submission" date="2024-03" db="EMBL/GenBank/DDBJ databases">
        <title>Draft genome sequence of Klenkia sp. LSe6-5.</title>
        <authorList>
            <person name="Duangmal K."/>
            <person name="Chantavorakit T."/>
        </authorList>
    </citation>
    <scope>NUCLEOTIDE SEQUENCE [LARGE SCALE GENOMIC DNA]</scope>
    <source>
        <strain evidence="2 3">LSe6-5</strain>
    </source>
</reference>
<protein>
    <submittedName>
        <fullName evidence="2">Dihydrofolate reductase family protein</fullName>
    </submittedName>
</protein>